<dbReference type="AlphaFoldDB" id="A0A840Z2J4"/>
<dbReference type="EMBL" id="JACIJI010000009">
    <property type="protein sequence ID" value="MBB5720135.1"/>
    <property type="molecule type" value="Genomic_DNA"/>
</dbReference>
<evidence type="ECO:0000313" key="2">
    <source>
        <dbReference type="EMBL" id="MBB5720135.1"/>
    </source>
</evidence>
<dbReference type="RefSeq" id="WP_184005708.1">
    <property type="nucleotide sequence ID" value="NZ_BAABIF010000007.1"/>
</dbReference>
<dbReference type="Pfam" id="PF10074">
    <property type="entry name" value="RovC_DNA-bd"/>
    <property type="match status" value="1"/>
</dbReference>
<dbReference type="InterPro" id="IPR018754">
    <property type="entry name" value="RovC-like_DNA-bd"/>
</dbReference>
<reference evidence="2 3" key="1">
    <citation type="submission" date="2020-08" db="EMBL/GenBank/DDBJ databases">
        <title>Genomic Encyclopedia of Type Strains, Phase IV (KMG-IV): sequencing the most valuable type-strain genomes for metagenomic binning, comparative biology and taxonomic classification.</title>
        <authorList>
            <person name="Goeker M."/>
        </authorList>
    </citation>
    <scope>NUCLEOTIDE SEQUENCE [LARGE SCALE GENOMIC DNA]</scope>
    <source>
        <strain evidence="2 3">DSM 27203</strain>
    </source>
</reference>
<organism evidence="2 3">
    <name type="scientific">Stakelama sediminis</name>
    <dbReference type="NCBI Taxonomy" id="463200"/>
    <lineage>
        <taxon>Bacteria</taxon>
        <taxon>Pseudomonadati</taxon>
        <taxon>Pseudomonadota</taxon>
        <taxon>Alphaproteobacteria</taxon>
        <taxon>Sphingomonadales</taxon>
        <taxon>Sphingomonadaceae</taxon>
        <taxon>Stakelama</taxon>
    </lineage>
</organism>
<proteinExistence type="predicted"/>
<name>A0A840Z2J4_9SPHN</name>
<feature type="domain" description="T6SS Transcription factor RovC-like DNA binding" evidence="1">
    <location>
        <begin position="8"/>
        <end position="111"/>
    </location>
</feature>
<accession>A0A840Z2J4</accession>
<gene>
    <name evidence="2" type="ORF">FHR23_003097</name>
</gene>
<evidence type="ECO:0000259" key="1">
    <source>
        <dbReference type="Pfam" id="PF10074"/>
    </source>
</evidence>
<keyword evidence="3" id="KW-1185">Reference proteome</keyword>
<sequence length="119" mass="13339">MNPPAFLIPDDKFTPLRSEALNRLQLALGGRSPPKPSPHFSPSTYQCRRLANMLAMLDAREAGATIRELAFTLVYPNSRLLRGAEWKASGEKRHVLRLLRSALKLRGGYRTFPGFDCSI</sequence>
<protein>
    <recommendedName>
        <fullName evidence="1">T6SS Transcription factor RovC-like DNA binding domain-containing protein</fullName>
    </recommendedName>
</protein>
<comment type="caution">
    <text evidence="2">The sequence shown here is derived from an EMBL/GenBank/DDBJ whole genome shotgun (WGS) entry which is preliminary data.</text>
</comment>
<dbReference type="Proteomes" id="UP000554342">
    <property type="component" value="Unassembled WGS sequence"/>
</dbReference>
<evidence type="ECO:0000313" key="3">
    <source>
        <dbReference type="Proteomes" id="UP000554342"/>
    </source>
</evidence>